<evidence type="ECO:0000313" key="1">
    <source>
        <dbReference type="EMBL" id="KAK1343039.1"/>
    </source>
</evidence>
<dbReference type="EMBL" id="JAULJE010000005">
    <property type="protein sequence ID" value="KAK1343039.1"/>
    <property type="molecule type" value="Genomic_DNA"/>
</dbReference>
<organism evidence="1 2">
    <name type="scientific">Cnephaeus nilssonii</name>
    <name type="common">Northern bat</name>
    <name type="synonym">Eptesicus nilssonii</name>
    <dbReference type="NCBI Taxonomy" id="3371016"/>
    <lineage>
        <taxon>Eukaryota</taxon>
        <taxon>Metazoa</taxon>
        <taxon>Chordata</taxon>
        <taxon>Craniata</taxon>
        <taxon>Vertebrata</taxon>
        <taxon>Euteleostomi</taxon>
        <taxon>Mammalia</taxon>
        <taxon>Eutheria</taxon>
        <taxon>Laurasiatheria</taxon>
        <taxon>Chiroptera</taxon>
        <taxon>Yangochiroptera</taxon>
        <taxon>Vespertilionidae</taxon>
        <taxon>Cnephaeus</taxon>
    </lineage>
</organism>
<comment type="caution">
    <text evidence="1">The sequence shown here is derived from an EMBL/GenBank/DDBJ whole genome shotgun (WGS) entry which is preliminary data.</text>
</comment>
<dbReference type="AlphaFoldDB" id="A0AA40I4X0"/>
<sequence length="99" mass="10992">MWSIRNEEVLEKEARKPDWKVAGDMLSNSTEQAITTASNPQSITEYVKQICVILLEFPHPPEGHGHPVLPPAIQFSGHFCRWSGQDINPKIALSPCGQG</sequence>
<dbReference type="Proteomes" id="UP001177744">
    <property type="component" value="Unassembled WGS sequence"/>
</dbReference>
<gene>
    <name evidence="1" type="ORF">QTO34_015809</name>
</gene>
<protein>
    <submittedName>
        <fullName evidence="1">Uncharacterized protein</fullName>
    </submittedName>
</protein>
<name>A0AA40I4X0_CNENI</name>
<reference evidence="1" key="1">
    <citation type="submission" date="2023-06" db="EMBL/GenBank/DDBJ databases">
        <title>Reference genome for the Northern bat (Eptesicus nilssonii), a most northern bat species.</title>
        <authorList>
            <person name="Laine V.N."/>
            <person name="Pulliainen A.T."/>
            <person name="Lilley T.M."/>
        </authorList>
    </citation>
    <scope>NUCLEOTIDE SEQUENCE</scope>
    <source>
        <strain evidence="1">BLF_Eptnil</strain>
        <tissue evidence="1">Kidney</tissue>
    </source>
</reference>
<proteinExistence type="predicted"/>
<evidence type="ECO:0000313" key="2">
    <source>
        <dbReference type="Proteomes" id="UP001177744"/>
    </source>
</evidence>
<accession>A0AA40I4X0</accession>
<keyword evidence="2" id="KW-1185">Reference proteome</keyword>